<dbReference type="AlphaFoldDB" id="A0AAV4BSK9"/>
<accession>A0AAV4BSK9</accession>
<protein>
    <submittedName>
        <fullName evidence="1">Uncharacterized protein</fullName>
    </submittedName>
</protein>
<proteinExistence type="predicted"/>
<dbReference type="EMBL" id="BLXT01005502">
    <property type="protein sequence ID" value="GFO23149.1"/>
    <property type="molecule type" value="Genomic_DNA"/>
</dbReference>
<gene>
    <name evidence="1" type="ORF">PoB_004965400</name>
</gene>
<dbReference type="Proteomes" id="UP000735302">
    <property type="component" value="Unassembled WGS sequence"/>
</dbReference>
<evidence type="ECO:0000313" key="2">
    <source>
        <dbReference type="Proteomes" id="UP000735302"/>
    </source>
</evidence>
<reference evidence="1 2" key="1">
    <citation type="journal article" date="2021" name="Elife">
        <title>Chloroplast acquisition without the gene transfer in kleptoplastic sea slugs, Plakobranchus ocellatus.</title>
        <authorList>
            <person name="Maeda T."/>
            <person name="Takahashi S."/>
            <person name="Yoshida T."/>
            <person name="Shimamura S."/>
            <person name="Takaki Y."/>
            <person name="Nagai Y."/>
            <person name="Toyoda A."/>
            <person name="Suzuki Y."/>
            <person name="Arimoto A."/>
            <person name="Ishii H."/>
            <person name="Satoh N."/>
            <person name="Nishiyama T."/>
            <person name="Hasebe M."/>
            <person name="Maruyama T."/>
            <person name="Minagawa J."/>
            <person name="Obokata J."/>
            <person name="Shigenobu S."/>
        </authorList>
    </citation>
    <scope>NUCLEOTIDE SEQUENCE [LARGE SCALE GENOMIC DNA]</scope>
</reference>
<name>A0AAV4BSK9_9GAST</name>
<sequence>MSDNSWDVHESFETAFQSDGMEELKFIDLPFLSHVDDILNELVVLQDNLSILSSSLILTVPESTELSHSHPISLDLSILYEILEHSPTSDHLHNRFDTHCFFTS</sequence>
<keyword evidence="2" id="KW-1185">Reference proteome</keyword>
<evidence type="ECO:0000313" key="1">
    <source>
        <dbReference type="EMBL" id="GFO23149.1"/>
    </source>
</evidence>
<comment type="caution">
    <text evidence="1">The sequence shown here is derived from an EMBL/GenBank/DDBJ whole genome shotgun (WGS) entry which is preliminary data.</text>
</comment>
<organism evidence="1 2">
    <name type="scientific">Plakobranchus ocellatus</name>
    <dbReference type="NCBI Taxonomy" id="259542"/>
    <lineage>
        <taxon>Eukaryota</taxon>
        <taxon>Metazoa</taxon>
        <taxon>Spiralia</taxon>
        <taxon>Lophotrochozoa</taxon>
        <taxon>Mollusca</taxon>
        <taxon>Gastropoda</taxon>
        <taxon>Heterobranchia</taxon>
        <taxon>Euthyneura</taxon>
        <taxon>Panpulmonata</taxon>
        <taxon>Sacoglossa</taxon>
        <taxon>Placobranchoidea</taxon>
        <taxon>Plakobranchidae</taxon>
        <taxon>Plakobranchus</taxon>
    </lineage>
</organism>